<evidence type="ECO:0000313" key="1">
    <source>
        <dbReference type="EMBL" id="TNJ43782.1"/>
    </source>
</evidence>
<protein>
    <recommendedName>
        <fullName evidence="3">Lipoprotein</fullName>
    </recommendedName>
</protein>
<keyword evidence="2" id="KW-1185">Reference proteome</keyword>
<gene>
    <name evidence="1" type="ORF">FGF67_10455</name>
</gene>
<evidence type="ECO:0008006" key="3">
    <source>
        <dbReference type="Google" id="ProtNLM"/>
    </source>
</evidence>
<accession>A0A5C4SJ41</accession>
<dbReference type="AlphaFoldDB" id="A0A5C4SJ41"/>
<reference evidence="1 2" key="1">
    <citation type="submission" date="2019-05" db="EMBL/GenBank/DDBJ databases">
        <title>Tamlana fucoidanivorans sp. nov., isolated from the surface of algae collected from Fujian province in China.</title>
        <authorList>
            <person name="Li J."/>
        </authorList>
    </citation>
    <scope>NUCLEOTIDE SEQUENCE [LARGE SCALE GENOMIC DNA]</scope>
    <source>
        <strain evidence="1 2">CW2-9</strain>
    </source>
</reference>
<dbReference type="EMBL" id="VDCS01000009">
    <property type="protein sequence ID" value="TNJ43782.1"/>
    <property type="molecule type" value="Genomic_DNA"/>
</dbReference>
<organism evidence="1 2">
    <name type="scientific">Allotamlana fucoidanivorans</name>
    <dbReference type="NCBI Taxonomy" id="2583814"/>
    <lineage>
        <taxon>Bacteria</taxon>
        <taxon>Pseudomonadati</taxon>
        <taxon>Bacteroidota</taxon>
        <taxon>Flavobacteriia</taxon>
        <taxon>Flavobacteriales</taxon>
        <taxon>Flavobacteriaceae</taxon>
        <taxon>Allotamlana</taxon>
    </lineage>
</organism>
<dbReference type="OrthoDB" id="1440356at2"/>
<name>A0A5C4SJ41_9FLAO</name>
<sequence length="170" mass="19225">MKSPILTYHHFSSTLCFLVCLILLSCGAKKTNVVENTIPINHPKLLFLNYVLEKNSNGQKTMTLKNKFVTDGKLKNTNNKFTKEPSEGDLKCIQVDDHASELHSVFIKNPLFLTIEVPNDSLSFEKRLVEQNRANVSLKLQLHPKTKHIVISEVNALSEASVQLIKIELE</sequence>
<proteinExistence type="predicted"/>
<dbReference type="PROSITE" id="PS51257">
    <property type="entry name" value="PROKAR_LIPOPROTEIN"/>
    <property type="match status" value="1"/>
</dbReference>
<comment type="caution">
    <text evidence="1">The sequence shown here is derived from an EMBL/GenBank/DDBJ whole genome shotgun (WGS) entry which is preliminary data.</text>
</comment>
<dbReference type="RefSeq" id="WP_139697494.1">
    <property type="nucleotide sequence ID" value="NZ_CP074074.1"/>
</dbReference>
<evidence type="ECO:0000313" key="2">
    <source>
        <dbReference type="Proteomes" id="UP000308713"/>
    </source>
</evidence>
<dbReference type="Proteomes" id="UP000308713">
    <property type="component" value="Unassembled WGS sequence"/>
</dbReference>